<reference evidence="9" key="1">
    <citation type="submission" date="2021-12" db="EMBL/GenBank/DDBJ databases">
        <title>Curvularia clavata genome.</title>
        <authorList>
            <person name="Cao Y."/>
        </authorList>
    </citation>
    <scope>NUCLEOTIDE SEQUENCE</scope>
    <source>
        <strain evidence="9">Yc1106</strain>
    </source>
</reference>
<feature type="transmembrane region" description="Helical" evidence="7">
    <location>
        <begin position="221"/>
        <end position="243"/>
    </location>
</feature>
<dbReference type="Pfam" id="PF20684">
    <property type="entry name" value="Fung_rhodopsin"/>
    <property type="match status" value="1"/>
</dbReference>
<evidence type="ECO:0000313" key="9">
    <source>
        <dbReference type="EMBL" id="USP76826.1"/>
    </source>
</evidence>
<keyword evidence="3 7" id="KW-1133">Transmembrane helix</keyword>
<dbReference type="AlphaFoldDB" id="A0A9Q8Z5Q4"/>
<evidence type="ECO:0000313" key="10">
    <source>
        <dbReference type="Proteomes" id="UP001056012"/>
    </source>
</evidence>
<dbReference type="PANTHER" id="PTHR33048:SF47">
    <property type="entry name" value="INTEGRAL MEMBRANE PROTEIN-RELATED"/>
    <property type="match status" value="1"/>
</dbReference>
<evidence type="ECO:0000256" key="7">
    <source>
        <dbReference type="SAM" id="Phobius"/>
    </source>
</evidence>
<evidence type="ECO:0000256" key="6">
    <source>
        <dbReference type="SAM" id="MobiDB-lite"/>
    </source>
</evidence>
<comment type="subcellular location">
    <subcellularLocation>
        <location evidence="1">Membrane</location>
        <topology evidence="1">Multi-pass membrane protein</topology>
    </subcellularLocation>
</comment>
<dbReference type="PANTHER" id="PTHR33048">
    <property type="entry name" value="PTH11-LIKE INTEGRAL MEMBRANE PROTEIN (AFU_ORTHOLOGUE AFUA_5G11245)"/>
    <property type="match status" value="1"/>
</dbReference>
<dbReference type="Proteomes" id="UP001056012">
    <property type="component" value="Chromosome 3"/>
</dbReference>
<evidence type="ECO:0000256" key="1">
    <source>
        <dbReference type="ARBA" id="ARBA00004141"/>
    </source>
</evidence>
<name>A0A9Q8Z5Q4_CURCL</name>
<feature type="transmembrane region" description="Helical" evidence="7">
    <location>
        <begin position="190"/>
        <end position="209"/>
    </location>
</feature>
<feature type="region of interest" description="Disordered" evidence="6">
    <location>
        <begin position="353"/>
        <end position="383"/>
    </location>
</feature>
<protein>
    <recommendedName>
        <fullName evidence="8">Rhodopsin domain-containing protein</fullName>
    </recommendedName>
</protein>
<keyword evidence="2 7" id="KW-0812">Transmembrane</keyword>
<feature type="transmembrane region" description="Helical" evidence="7">
    <location>
        <begin position="255"/>
        <end position="277"/>
    </location>
</feature>
<accession>A0A9Q8Z5Q4</accession>
<dbReference type="VEuPathDB" id="FungiDB:yc1106_04100"/>
<dbReference type="GO" id="GO:0016020">
    <property type="term" value="C:membrane"/>
    <property type="evidence" value="ECO:0007669"/>
    <property type="project" value="UniProtKB-SubCell"/>
</dbReference>
<evidence type="ECO:0000256" key="4">
    <source>
        <dbReference type="ARBA" id="ARBA00023136"/>
    </source>
</evidence>
<evidence type="ECO:0000256" key="3">
    <source>
        <dbReference type="ARBA" id="ARBA00022989"/>
    </source>
</evidence>
<dbReference type="InterPro" id="IPR052337">
    <property type="entry name" value="SAT4-like"/>
</dbReference>
<sequence>MQPQDSTGRIHKETFIISTAVLLALCVVAVVVRFIIRFRVQKLSFSIDDGFLLVAFGLLICSLVIMYTQVIWRMYIIVALQTRVRGVMPPSDWMQISFHFHKWVTVCGMLAWASVVAVKLSFLFFFKKLIDRLPLLNLYWWLVVFFNLASLRYGTAIWYVGCPYYFDLRELQCATGSYKKLLVRHSTAQMTLDLLGDALILAIPICVIWKIKVQWSQKVALTSSLCLTVFMMVTTVARLAGLIYNDIVDTIWEIFWTLTSGEVGVFLAAATAFRSFFVSRKQSRYTANQQAQRFFSASFAARHNRKKRKNTLDETLNTKKEKSLLGLPNVPRAQMAGLQTFIDVQGRIQSVQAGSRGSTTCDNEEELSRLHSSTSSKEPMITS</sequence>
<dbReference type="InterPro" id="IPR049326">
    <property type="entry name" value="Rhodopsin_dom_fungi"/>
</dbReference>
<feature type="transmembrane region" description="Helical" evidence="7">
    <location>
        <begin position="138"/>
        <end position="161"/>
    </location>
</feature>
<dbReference type="EMBL" id="CP089276">
    <property type="protein sequence ID" value="USP76826.1"/>
    <property type="molecule type" value="Genomic_DNA"/>
</dbReference>
<evidence type="ECO:0000256" key="5">
    <source>
        <dbReference type="ARBA" id="ARBA00038359"/>
    </source>
</evidence>
<feature type="domain" description="Rhodopsin" evidence="8">
    <location>
        <begin position="32"/>
        <end position="277"/>
    </location>
</feature>
<keyword evidence="4 7" id="KW-0472">Membrane</keyword>
<evidence type="ECO:0000259" key="8">
    <source>
        <dbReference type="Pfam" id="PF20684"/>
    </source>
</evidence>
<dbReference type="OrthoDB" id="444631at2759"/>
<evidence type="ECO:0000256" key="2">
    <source>
        <dbReference type="ARBA" id="ARBA00022692"/>
    </source>
</evidence>
<feature type="transmembrane region" description="Helical" evidence="7">
    <location>
        <begin position="50"/>
        <end position="72"/>
    </location>
</feature>
<comment type="similarity">
    <text evidence="5">Belongs to the SAT4 family.</text>
</comment>
<feature type="transmembrane region" description="Helical" evidence="7">
    <location>
        <begin position="103"/>
        <end position="126"/>
    </location>
</feature>
<keyword evidence="10" id="KW-1185">Reference proteome</keyword>
<feature type="transmembrane region" description="Helical" evidence="7">
    <location>
        <begin position="15"/>
        <end position="38"/>
    </location>
</feature>
<proteinExistence type="inferred from homology"/>
<feature type="compositionally biased region" description="Polar residues" evidence="6">
    <location>
        <begin position="370"/>
        <end position="383"/>
    </location>
</feature>
<organism evidence="9 10">
    <name type="scientific">Curvularia clavata</name>
    <dbReference type="NCBI Taxonomy" id="95742"/>
    <lineage>
        <taxon>Eukaryota</taxon>
        <taxon>Fungi</taxon>
        <taxon>Dikarya</taxon>
        <taxon>Ascomycota</taxon>
        <taxon>Pezizomycotina</taxon>
        <taxon>Dothideomycetes</taxon>
        <taxon>Pleosporomycetidae</taxon>
        <taxon>Pleosporales</taxon>
        <taxon>Pleosporineae</taxon>
        <taxon>Pleosporaceae</taxon>
        <taxon>Curvularia</taxon>
    </lineage>
</organism>
<gene>
    <name evidence="9" type="ORF">yc1106_04100</name>
</gene>